<evidence type="ECO:0000256" key="1">
    <source>
        <dbReference type="SAM" id="SignalP"/>
    </source>
</evidence>
<protein>
    <recommendedName>
        <fullName evidence="5">Transporter</fullName>
    </recommendedName>
</protein>
<name>A0A375GIP7_9BURK</name>
<gene>
    <name evidence="3" type="ORF">CO2235_MP80091</name>
    <name evidence="2" type="ORF">JTE92_07435</name>
</gene>
<feature type="signal peptide" evidence="1">
    <location>
        <begin position="1"/>
        <end position="25"/>
    </location>
</feature>
<sequence length="237" mass="25870">MAWHHVFVRLAAVALLAAACRPAIAARPLITDDARIVDPKACQLESWMQVQSGGNEFWALPGCNPTGNLELTLGGSLQRVDGGTDFTNVQFQGKTLLRPLETGGYGVAFTAGVIHHPTAQQRKLFGNVYVNVPVSFSFVEDRFLAHLNVGGKRDTEAEQTRMTWGVGTETQVHPRVAIVAETFGENRGKPSFQAGLRFWVVRDRVQVDTTYGNVFGGGTGERFFTIGLRLLSPAFLP</sequence>
<reference evidence="2 4" key="2">
    <citation type="submission" date="2021-02" db="EMBL/GenBank/DDBJ databases">
        <title>Complete Genome Sequence of Cupriavidus oxalaticus Strain Ox1, a Soil Oxalate-Degrading Species.</title>
        <authorList>
            <person name="Palmieri F."/>
            <person name="Udriet P."/>
            <person name="Deuasquier M."/>
            <person name="Beaudoing E."/>
            <person name="Johnson S.L."/>
            <person name="Davenport K.W."/>
            <person name="Chain P.S."/>
            <person name="Bindschedler S."/>
            <person name="Junier P."/>
        </authorList>
    </citation>
    <scope>NUCLEOTIDE SEQUENCE [LARGE SCALE GENOMIC DNA]</scope>
    <source>
        <strain evidence="2 4">Ox1</strain>
    </source>
</reference>
<proteinExistence type="predicted"/>
<dbReference type="Proteomes" id="UP000256862">
    <property type="component" value="Plasmid CO2235_mp"/>
</dbReference>
<keyword evidence="4" id="KW-1185">Reference proteome</keyword>
<reference evidence="3" key="1">
    <citation type="submission" date="2018-01" db="EMBL/GenBank/DDBJ databases">
        <authorList>
            <person name="Clerissi C."/>
        </authorList>
    </citation>
    <scope>NUCLEOTIDE SEQUENCE</scope>
    <source>
        <strain evidence="3">Cupriavidus oxalaticus LMG 2235</strain>
    </source>
</reference>
<dbReference type="EMBL" id="CP069811">
    <property type="protein sequence ID" value="QRQ90495.1"/>
    <property type="molecule type" value="Genomic_DNA"/>
</dbReference>
<organism evidence="3">
    <name type="scientific">Cupriavidus oxalaticus</name>
    <dbReference type="NCBI Taxonomy" id="96344"/>
    <lineage>
        <taxon>Bacteria</taxon>
        <taxon>Pseudomonadati</taxon>
        <taxon>Pseudomonadota</taxon>
        <taxon>Betaproteobacteria</taxon>
        <taxon>Burkholderiales</taxon>
        <taxon>Burkholderiaceae</taxon>
        <taxon>Cupriavidus</taxon>
    </lineage>
</organism>
<keyword evidence="1" id="KW-0732">Signal</keyword>
<dbReference type="GeneID" id="303489345"/>
<dbReference type="EMBL" id="OGUS01000143">
    <property type="protein sequence ID" value="SPC24211.1"/>
    <property type="molecule type" value="Genomic_DNA"/>
</dbReference>
<feature type="chain" id="PRO_5016795542" description="Transporter" evidence="1">
    <location>
        <begin position="26"/>
        <end position="237"/>
    </location>
</feature>
<dbReference type="Proteomes" id="UP000623307">
    <property type="component" value="Chromosome 1"/>
</dbReference>
<dbReference type="OrthoDB" id="8526647at2"/>
<dbReference type="RefSeq" id="WP_063239098.1">
    <property type="nucleotide sequence ID" value="NZ_CP069809.1"/>
</dbReference>
<accession>A0A375GIP7</accession>
<dbReference type="AlphaFoldDB" id="A0A375GIP7"/>
<evidence type="ECO:0008006" key="5">
    <source>
        <dbReference type="Google" id="ProtNLM"/>
    </source>
</evidence>
<evidence type="ECO:0000313" key="3">
    <source>
        <dbReference type="EMBL" id="SPC24211.1"/>
    </source>
</evidence>
<evidence type="ECO:0000313" key="2">
    <source>
        <dbReference type="EMBL" id="QRQ90495.1"/>
    </source>
</evidence>
<evidence type="ECO:0000313" key="4">
    <source>
        <dbReference type="Proteomes" id="UP000623307"/>
    </source>
</evidence>